<name>A0ACB6ZKE7_THEGA</name>
<proteinExistence type="predicted"/>
<evidence type="ECO:0000313" key="2">
    <source>
        <dbReference type="Proteomes" id="UP000886501"/>
    </source>
</evidence>
<evidence type="ECO:0000313" key="1">
    <source>
        <dbReference type="EMBL" id="KAF9650082.1"/>
    </source>
</evidence>
<keyword evidence="2" id="KW-1185">Reference proteome</keyword>
<gene>
    <name evidence="1" type="ORF">BDM02DRAFT_1535313</name>
</gene>
<comment type="caution">
    <text evidence="1">The sequence shown here is derived from an EMBL/GenBank/DDBJ whole genome shotgun (WGS) entry which is preliminary data.</text>
</comment>
<dbReference type="Proteomes" id="UP000886501">
    <property type="component" value="Unassembled WGS sequence"/>
</dbReference>
<organism evidence="1 2">
    <name type="scientific">Thelephora ganbajun</name>
    <name type="common">Ganba fungus</name>
    <dbReference type="NCBI Taxonomy" id="370292"/>
    <lineage>
        <taxon>Eukaryota</taxon>
        <taxon>Fungi</taxon>
        <taxon>Dikarya</taxon>
        <taxon>Basidiomycota</taxon>
        <taxon>Agaricomycotina</taxon>
        <taxon>Agaricomycetes</taxon>
        <taxon>Thelephorales</taxon>
        <taxon>Thelephoraceae</taxon>
        <taxon>Thelephora</taxon>
    </lineage>
</organism>
<reference evidence="1" key="2">
    <citation type="journal article" date="2020" name="Nat. Commun.">
        <title>Large-scale genome sequencing of mycorrhizal fungi provides insights into the early evolution of symbiotic traits.</title>
        <authorList>
            <person name="Miyauchi S."/>
            <person name="Kiss E."/>
            <person name="Kuo A."/>
            <person name="Drula E."/>
            <person name="Kohler A."/>
            <person name="Sanchez-Garcia M."/>
            <person name="Morin E."/>
            <person name="Andreopoulos B."/>
            <person name="Barry K.W."/>
            <person name="Bonito G."/>
            <person name="Buee M."/>
            <person name="Carver A."/>
            <person name="Chen C."/>
            <person name="Cichocki N."/>
            <person name="Clum A."/>
            <person name="Culley D."/>
            <person name="Crous P.W."/>
            <person name="Fauchery L."/>
            <person name="Girlanda M."/>
            <person name="Hayes R.D."/>
            <person name="Keri Z."/>
            <person name="LaButti K."/>
            <person name="Lipzen A."/>
            <person name="Lombard V."/>
            <person name="Magnuson J."/>
            <person name="Maillard F."/>
            <person name="Murat C."/>
            <person name="Nolan M."/>
            <person name="Ohm R.A."/>
            <person name="Pangilinan J."/>
            <person name="Pereira M.F."/>
            <person name="Perotto S."/>
            <person name="Peter M."/>
            <person name="Pfister S."/>
            <person name="Riley R."/>
            <person name="Sitrit Y."/>
            <person name="Stielow J.B."/>
            <person name="Szollosi G."/>
            <person name="Zifcakova L."/>
            <person name="Stursova M."/>
            <person name="Spatafora J.W."/>
            <person name="Tedersoo L."/>
            <person name="Vaario L.M."/>
            <person name="Yamada A."/>
            <person name="Yan M."/>
            <person name="Wang P."/>
            <person name="Xu J."/>
            <person name="Bruns T."/>
            <person name="Baldrian P."/>
            <person name="Vilgalys R."/>
            <person name="Dunand C."/>
            <person name="Henrissat B."/>
            <person name="Grigoriev I.V."/>
            <person name="Hibbett D."/>
            <person name="Nagy L.G."/>
            <person name="Martin F.M."/>
        </authorList>
    </citation>
    <scope>NUCLEOTIDE SEQUENCE</scope>
    <source>
        <strain evidence="1">P2</strain>
    </source>
</reference>
<sequence length="355" mass="38606">MVDEDDKTLTNPTASDRPSPGLISRAIWSPFTLTLRILTPLARSVRPWVPQLIPLLVGLSIIPLLVLLSTGAGLYVWKTAAVSWETPLFLQYGDGIMPYAEAPLPALAPRHPYDLSLDLIVPTTETNIALGNFMATLTLTTTSNKTLASIRRSAIVVPGALYSLTHLLQPGTSKLKVPLLDNFATGTNLVIAKIDLGRRDGWKGIGRGEGRELSVYSATLRGTLRHHGMRGLVTRFPVFSGFVAGTTFFFISSSCLAALLLPMVYGVGRPGPEGYSPARSDFSPKRESKSPGTSKPRSRVRYEDDGKQLRRQRQYTAGGVGSSRSRSNKSSRRSLVGPPCRSAENVRFTSTLVQQ</sequence>
<reference evidence="1" key="1">
    <citation type="submission" date="2019-10" db="EMBL/GenBank/DDBJ databases">
        <authorList>
            <consortium name="DOE Joint Genome Institute"/>
            <person name="Kuo A."/>
            <person name="Miyauchi S."/>
            <person name="Kiss E."/>
            <person name="Drula E."/>
            <person name="Kohler A."/>
            <person name="Sanchez-Garcia M."/>
            <person name="Andreopoulos B."/>
            <person name="Barry K.W."/>
            <person name="Bonito G."/>
            <person name="Buee M."/>
            <person name="Carver A."/>
            <person name="Chen C."/>
            <person name="Cichocki N."/>
            <person name="Clum A."/>
            <person name="Culley D."/>
            <person name="Crous P.W."/>
            <person name="Fauchery L."/>
            <person name="Girlanda M."/>
            <person name="Hayes R."/>
            <person name="Keri Z."/>
            <person name="Labutti K."/>
            <person name="Lipzen A."/>
            <person name="Lombard V."/>
            <person name="Magnuson J."/>
            <person name="Maillard F."/>
            <person name="Morin E."/>
            <person name="Murat C."/>
            <person name="Nolan M."/>
            <person name="Ohm R."/>
            <person name="Pangilinan J."/>
            <person name="Pereira M."/>
            <person name="Perotto S."/>
            <person name="Peter M."/>
            <person name="Riley R."/>
            <person name="Sitrit Y."/>
            <person name="Stielow B."/>
            <person name="Szollosi G."/>
            <person name="Zifcakova L."/>
            <person name="Stursova M."/>
            <person name="Spatafora J.W."/>
            <person name="Tedersoo L."/>
            <person name="Vaario L.-M."/>
            <person name="Yamada A."/>
            <person name="Yan M."/>
            <person name="Wang P."/>
            <person name="Xu J."/>
            <person name="Bruns T."/>
            <person name="Baldrian P."/>
            <person name="Vilgalys R."/>
            <person name="Henrissat B."/>
            <person name="Grigoriev I.V."/>
            <person name="Hibbett D."/>
            <person name="Nagy L.G."/>
            <person name="Martin F.M."/>
        </authorList>
    </citation>
    <scope>NUCLEOTIDE SEQUENCE</scope>
    <source>
        <strain evidence="1">P2</strain>
    </source>
</reference>
<protein>
    <submittedName>
        <fullName evidence="1">Uncharacterized protein</fullName>
    </submittedName>
</protein>
<accession>A0ACB6ZKE7</accession>
<dbReference type="EMBL" id="MU117989">
    <property type="protein sequence ID" value="KAF9650082.1"/>
    <property type="molecule type" value="Genomic_DNA"/>
</dbReference>